<dbReference type="OrthoDB" id="10252754at2759"/>
<evidence type="ECO:0000256" key="1">
    <source>
        <dbReference type="ARBA" id="ARBA00004123"/>
    </source>
</evidence>
<evidence type="ECO:0000256" key="6">
    <source>
        <dbReference type="ARBA" id="ARBA00022840"/>
    </source>
</evidence>
<keyword evidence="5" id="KW-0227">DNA damage</keyword>
<dbReference type="GO" id="GO:0005634">
    <property type="term" value="C:nucleus"/>
    <property type="evidence" value="ECO:0007669"/>
    <property type="project" value="UniProtKB-SubCell"/>
</dbReference>
<dbReference type="GO" id="GO:0006312">
    <property type="term" value="P:mitotic recombination"/>
    <property type="evidence" value="ECO:0007669"/>
    <property type="project" value="TreeGrafter"/>
</dbReference>
<accession>A0A843X4B9</accession>
<reference evidence="14" key="1">
    <citation type="submission" date="2017-07" db="EMBL/GenBank/DDBJ databases">
        <title>Taro Niue Genome Assembly and Annotation.</title>
        <authorList>
            <person name="Atibalentja N."/>
            <person name="Keating K."/>
            <person name="Fields C.J."/>
        </authorList>
    </citation>
    <scope>NUCLEOTIDE SEQUENCE</scope>
    <source>
        <strain evidence="14">Niue_2</strain>
        <tissue evidence="14">Leaf</tissue>
    </source>
</reference>
<sequence>MCPVTTTKKCRENPGDIYINPCRQSSSSAFPGWSPPPSSVAMGKQKQQVISRFFGPKTPADPAAHAPPKTKQQQQVISRFFAPKEANAPATSPPPTSPPKVSATVSFSPHSKRALQQKLEQARPSPSPPPNKKLKSTPTATKGAPGAPAVPPFNPSLHQRFLDKLMEPSTPSSASLHAARTPVRNPKYTPLEQQVVELKARYPDVLLMVEVGYRYRFFGEDAEIAANVLGIVSHMDHNFLTASIPTFRLHVHVRRLVSAGHKVGVVKQQETAVIKAHGANKLGPFSRGLSALYTKSTIEAAEDMGGRFEEGLGGASSSYLVCIVEKGNLVCNEERVHEGSFDVRIGVVAVEISTGDVIHGEFNDNITRSGLEAVLFSLSPAEILLGEPLSAPTEKLLLGYAGPASETRVERMSCDCFNDGGALAEVMSLYEKDDIVSDLDHRAQIIDAAQERNQHHGVEIIMAMSGLAVQALALTIRYLQQFGFERMLCLGASFRPLVTNSEINLSANTLHQLEVLRNKSDGSMDGTLLHVMNHTHTSFGLRLLKHWFQWHSVGVTLYKSSLVSLQVTHPLCDRYSILARLDAVSEIAESMGSYMGSDNLFEQDEESPSCSIAKPNVSHLLSSVLTTVGKLPDLQRGVARIFYRTATTAEFVTVVHAILFVGKQLRKLNLEDERGSTGANAKIVQSGLLRRLILTISSSSVIAHASKLLSCLNKDAADQGDLLNLFNLSNGQFPEVSGSQIASQLAKEKLDLLIAQYRKQLGMCDLEFITVSGTTHLIELPLHKRVPSDWVKISSTKKAIRYHPPEVLTALDELLLTKEELAVTCRAAWNKFLADFGRYYAEFQAAVQALAALDCLHSLAILSRKQNFVRPIFVGDDEPNQIHIHSGRHPILESILGETFVPNDTNLHADGEFCQIVTGPNMGGKSCYIRQVALISIMAQVGSFVPASFAKLHMLDGIYTRMGASDSIQQGRSTFLEELSEVSHILQTCTSRSLVIIDELGRGTSTHDGFAIAYASLQYLLWQKKCLVLFVTHYPKIKDIKHEFVKSVGTYHVSYLTSQKLLHSENNTSDVGAVEKQDQPDITFLYKVIPGASDKSFGLNVARLAQLPSSCIERAAVMAAKLELELNERVENQFKGNMLSILCGYDSMDRLNTDGTLCRDKEDFTRLASAIRRLFLHLQFAYSDAGSLRVAKELALQLVSVNWGKKINSHVLGGQMLSSLSGSGAVTGGASFWENEIVRNRRCQTDQLDVQEMSKPRWLFALTKSIAIVHECQLPGPNIDAGDGDRLGSSIGGEPYQVVDNDDHSRDPDLVDQIIPVFGNAAGPGALAGWPALLLYLANDP</sequence>
<dbReference type="Pfam" id="PF05188">
    <property type="entry name" value="MutS_II"/>
    <property type="match status" value="1"/>
</dbReference>
<gene>
    <name evidence="14" type="ORF">Taro_047786</name>
</gene>
<dbReference type="Pfam" id="PF01624">
    <property type="entry name" value="MutS_I"/>
    <property type="match status" value="1"/>
</dbReference>
<keyword evidence="4" id="KW-0547">Nucleotide-binding</keyword>
<protein>
    <recommendedName>
        <fullName evidence="3 11">DNA mismatch repair protein MSH3</fullName>
    </recommendedName>
    <alternativeName>
        <fullName evidence="3 11">DNA mismatch repair protein MSH3</fullName>
    </alternativeName>
    <alternativeName>
        <fullName evidence="10">MutS protein homolog 3</fullName>
    </alternativeName>
</protein>
<keyword evidence="6" id="KW-0067">ATP-binding</keyword>
<dbReference type="InterPro" id="IPR045076">
    <property type="entry name" value="MutS"/>
</dbReference>
<feature type="domain" description="DNA mismatch repair proteins mutS family" evidence="13">
    <location>
        <begin position="993"/>
        <end position="1009"/>
    </location>
</feature>
<evidence type="ECO:0000256" key="11">
    <source>
        <dbReference type="ARBA" id="ARBA00073774"/>
    </source>
</evidence>
<keyword evidence="9" id="KW-0539">Nucleus</keyword>
<dbReference type="SUPFAM" id="SSF48334">
    <property type="entry name" value="DNA repair protein MutS, domain III"/>
    <property type="match status" value="1"/>
</dbReference>
<dbReference type="FunFam" id="3.30.420.110:FF:000010">
    <property type="entry name" value="DNA mismatch repair protein"/>
    <property type="match status" value="1"/>
</dbReference>
<evidence type="ECO:0000256" key="3">
    <source>
        <dbReference type="ARBA" id="ARBA00022151"/>
    </source>
</evidence>
<comment type="caution">
    <text evidence="14">The sequence shown here is derived from an EMBL/GenBank/DDBJ whole genome shotgun (WGS) entry which is preliminary data.</text>
</comment>
<evidence type="ECO:0000256" key="10">
    <source>
        <dbReference type="ARBA" id="ARBA00029792"/>
    </source>
</evidence>
<dbReference type="Pfam" id="PF00488">
    <property type="entry name" value="MutS_V"/>
    <property type="match status" value="1"/>
</dbReference>
<comment type="subcellular location">
    <subcellularLocation>
        <location evidence="1">Nucleus</location>
    </subcellularLocation>
</comment>
<dbReference type="GO" id="GO:0030983">
    <property type="term" value="F:mismatched DNA binding"/>
    <property type="evidence" value="ECO:0007669"/>
    <property type="project" value="UniProtKB-UniRule"/>
</dbReference>
<dbReference type="SUPFAM" id="SSF55271">
    <property type="entry name" value="DNA repair protein MutS, domain I"/>
    <property type="match status" value="1"/>
</dbReference>
<evidence type="ECO:0000256" key="4">
    <source>
        <dbReference type="ARBA" id="ARBA00022741"/>
    </source>
</evidence>
<keyword evidence="8" id="KW-0234">DNA repair</keyword>
<dbReference type="SMART" id="SM00534">
    <property type="entry name" value="MUTSac"/>
    <property type="match status" value="1"/>
</dbReference>
<evidence type="ECO:0000256" key="5">
    <source>
        <dbReference type="ARBA" id="ARBA00022763"/>
    </source>
</evidence>
<evidence type="ECO:0000256" key="9">
    <source>
        <dbReference type="ARBA" id="ARBA00023242"/>
    </source>
</evidence>
<dbReference type="SMART" id="SM00533">
    <property type="entry name" value="MUTSd"/>
    <property type="match status" value="1"/>
</dbReference>
<feature type="region of interest" description="Disordered" evidence="12">
    <location>
        <begin position="22"/>
        <end position="156"/>
    </location>
</feature>
<evidence type="ECO:0000313" key="14">
    <source>
        <dbReference type="EMBL" id="MQM14848.1"/>
    </source>
</evidence>
<dbReference type="Gene3D" id="3.40.50.300">
    <property type="entry name" value="P-loop containing nucleotide triphosphate hydrolases"/>
    <property type="match status" value="1"/>
</dbReference>
<dbReference type="InterPro" id="IPR027417">
    <property type="entry name" value="P-loop_NTPase"/>
</dbReference>
<dbReference type="EMBL" id="NMUH01006259">
    <property type="protein sequence ID" value="MQM14848.1"/>
    <property type="molecule type" value="Genomic_DNA"/>
</dbReference>
<dbReference type="GO" id="GO:0006298">
    <property type="term" value="P:mismatch repair"/>
    <property type="evidence" value="ECO:0007669"/>
    <property type="project" value="InterPro"/>
</dbReference>
<dbReference type="FunFam" id="3.40.1170.10:FF:000004">
    <property type="entry name" value="DNA mismatch repair protein"/>
    <property type="match status" value="1"/>
</dbReference>
<dbReference type="InterPro" id="IPR000432">
    <property type="entry name" value="DNA_mismatch_repair_MutS_C"/>
</dbReference>
<evidence type="ECO:0000259" key="13">
    <source>
        <dbReference type="PROSITE" id="PS00486"/>
    </source>
</evidence>
<comment type="similarity">
    <text evidence="2">Belongs to the DNA mismatch repair MutS family. MSH3 subfamily.</text>
</comment>
<keyword evidence="7" id="KW-0238">DNA-binding</keyword>
<dbReference type="Gene3D" id="1.10.1420.10">
    <property type="match status" value="3"/>
</dbReference>
<name>A0A843X4B9_COLES</name>
<dbReference type="Gene3D" id="3.30.420.110">
    <property type="entry name" value="MutS, connector domain"/>
    <property type="match status" value="1"/>
</dbReference>
<dbReference type="PANTHER" id="PTHR11361:SF122">
    <property type="entry name" value="DNA MISMATCH REPAIR PROTEIN MSH3"/>
    <property type="match status" value="1"/>
</dbReference>
<evidence type="ECO:0000256" key="7">
    <source>
        <dbReference type="ARBA" id="ARBA00023125"/>
    </source>
</evidence>
<dbReference type="CDD" id="cd03287">
    <property type="entry name" value="ABC_MSH3_euk"/>
    <property type="match status" value="1"/>
</dbReference>
<evidence type="ECO:0000256" key="12">
    <source>
        <dbReference type="SAM" id="MobiDB-lite"/>
    </source>
</evidence>
<dbReference type="InterPro" id="IPR007860">
    <property type="entry name" value="DNA_mmatch_repair_MutS_con_dom"/>
</dbReference>
<dbReference type="FunFam" id="3.40.50.300:FF:002130">
    <property type="entry name" value="DNA mismatch repair protein MSH3"/>
    <property type="match status" value="1"/>
</dbReference>
<feature type="compositionally biased region" description="Low complexity" evidence="12">
    <location>
        <begin position="136"/>
        <end position="147"/>
    </location>
</feature>
<evidence type="ECO:0000313" key="15">
    <source>
        <dbReference type="Proteomes" id="UP000652761"/>
    </source>
</evidence>
<dbReference type="InterPro" id="IPR016151">
    <property type="entry name" value="DNA_mismatch_repair_MutS_N"/>
</dbReference>
<dbReference type="Gene3D" id="3.40.1170.10">
    <property type="entry name" value="DNA repair protein MutS, domain I"/>
    <property type="match status" value="1"/>
</dbReference>
<proteinExistence type="inferred from homology"/>
<keyword evidence="15" id="KW-1185">Reference proteome</keyword>
<dbReference type="Proteomes" id="UP000652761">
    <property type="component" value="Unassembled WGS sequence"/>
</dbReference>
<dbReference type="InterPro" id="IPR036678">
    <property type="entry name" value="MutS_con_dom_sf"/>
</dbReference>
<dbReference type="Pfam" id="PF05192">
    <property type="entry name" value="MutS_III"/>
    <property type="match status" value="1"/>
</dbReference>
<evidence type="ECO:0000256" key="8">
    <source>
        <dbReference type="ARBA" id="ARBA00023204"/>
    </source>
</evidence>
<dbReference type="FunFam" id="1.10.1420.10:FF:000004">
    <property type="entry name" value="DNA mismatch repair protein Msh3"/>
    <property type="match status" value="1"/>
</dbReference>
<dbReference type="GO" id="GO:0005524">
    <property type="term" value="F:ATP binding"/>
    <property type="evidence" value="ECO:0007669"/>
    <property type="project" value="UniProtKB-UniRule"/>
</dbReference>
<organism evidence="14 15">
    <name type="scientific">Colocasia esculenta</name>
    <name type="common">Wild taro</name>
    <name type="synonym">Arum esculentum</name>
    <dbReference type="NCBI Taxonomy" id="4460"/>
    <lineage>
        <taxon>Eukaryota</taxon>
        <taxon>Viridiplantae</taxon>
        <taxon>Streptophyta</taxon>
        <taxon>Embryophyta</taxon>
        <taxon>Tracheophyta</taxon>
        <taxon>Spermatophyta</taxon>
        <taxon>Magnoliopsida</taxon>
        <taxon>Liliopsida</taxon>
        <taxon>Araceae</taxon>
        <taxon>Aroideae</taxon>
        <taxon>Colocasieae</taxon>
        <taxon>Colocasia</taxon>
    </lineage>
</organism>
<evidence type="ECO:0000256" key="2">
    <source>
        <dbReference type="ARBA" id="ARBA00007094"/>
    </source>
</evidence>
<dbReference type="PROSITE" id="PS00486">
    <property type="entry name" value="DNA_MISMATCH_REPAIR_2"/>
    <property type="match status" value="1"/>
</dbReference>
<dbReference type="SUPFAM" id="SSF53150">
    <property type="entry name" value="DNA repair protein MutS, domain II"/>
    <property type="match status" value="1"/>
</dbReference>
<dbReference type="PANTHER" id="PTHR11361">
    <property type="entry name" value="DNA MISMATCH REPAIR PROTEIN MUTS FAMILY MEMBER"/>
    <property type="match status" value="1"/>
</dbReference>
<dbReference type="InterPro" id="IPR036187">
    <property type="entry name" value="DNA_mismatch_repair_MutS_sf"/>
</dbReference>
<dbReference type="InterPro" id="IPR007696">
    <property type="entry name" value="DNA_mismatch_repair_MutS_core"/>
</dbReference>
<dbReference type="InterPro" id="IPR007695">
    <property type="entry name" value="DNA_mismatch_repair_MutS-lik_N"/>
</dbReference>
<dbReference type="SUPFAM" id="SSF52540">
    <property type="entry name" value="P-loop containing nucleoside triphosphate hydrolases"/>
    <property type="match status" value="1"/>
</dbReference>
<dbReference type="GO" id="GO:0140664">
    <property type="term" value="F:ATP-dependent DNA damage sensor activity"/>
    <property type="evidence" value="ECO:0007669"/>
    <property type="project" value="InterPro"/>
</dbReference>